<dbReference type="Pfam" id="PF00133">
    <property type="entry name" value="tRNA-synt_1"/>
    <property type="match status" value="2"/>
</dbReference>
<dbReference type="InterPro" id="IPR001412">
    <property type="entry name" value="aa-tRNA-synth_I_CS"/>
</dbReference>
<dbReference type="RefSeq" id="WP_146683693.1">
    <property type="nucleotide sequence ID" value="NZ_CP019646.1"/>
</dbReference>
<evidence type="ECO:0000313" key="14">
    <source>
        <dbReference type="EMBL" id="AQQ71527.1"/>
    </source>
</evidence>
<dbReference type="PRINTS" id="PR00985">
    <property type="entry name" value="TRNASYNTHLEU"/>
</dbReference>
<proteinExistence type="inferred from homology"/>
<evidence type="ECO:0000259" key="13">
    <source>
        <dbReference type="Pfam" id="PF13603"/>
    </source>
</evidence>
<dbReference type="Gene3D" id="3.40.50.620">
    <property type="entry name" value="HUPs"/>
    <property type="match status" value="3"/>
</dbReference>
<comment type="similarity">
    <text evidence="1 9 10">Belongs to the class-I aminoacyl-tRNA synthetase family.</text>
</comment>
<evidence type="ECO:0000259" key="11">
    <source>
        <dbReference type="Pfam" id="PF00133"/>
    </source>
</evidence>
<evidence type="ECO:0000256" key="7">
    <source>
        <dbReference type="ARBA" id="ARBA00023146"/>
    </source>
</evidence>
<dbReference type="GO" id="GO:0005524">
    <property type="term" value="F:ATP binding"/>
    <property type="evidence" value="ECO:0007669"/>
    <property type="project" value="UniProtKB-UniRule"/>
</dbReference>
<dbReference type="FunFam" id="3.40.50.620:FF:000056">
    <property type="entry name" value="Leucine--tRNA ligase"/>
    <property type="match status" value="1"/>
</dbReference>
<keyword evidence="3 9" id="KW-0436">Ligase</keyword>
<comment type="catalytic activity">
    <reaction evidence="8 9">
        <text>tRNA(Leu) + L-leucine + ATP = L-leucyl-tRNA(Leu) + AMP + diphosphate</text>
        <dbReference type="Rhea" id="RHEA:11688"/>
        <dbReference type="Rhea" id="RHEA-COMP:9613"/>
        <dbReference type="Rhea" id="RHEA-COMP:9622"/>
        <dbReference type="ChEBI" id="CHEBI:30616"/>
        <dbReference type="ChEBI" id="CHEBI:33019"/>
        <dbReference type="ChEBI" id="CHEBI:57427"/>
        <dbReference type="ChEBI" id="CHEBI:78442"/>
        <dbReference type="ChEBI" id="CHEBI:78494"/>
        <dbReference type="ChEBI" id="CHEBI:456215"/>
        <dbReference type="EC" id="6.1.1.4"/>
    </reaction>
</comment>
<dbReference type="PROSITE" id="PS00178">
    <property type="entry name" value="AA_TRNA_LIGASE_I"/>
    <property type="match status" value="1"/>
</dbReference>
<dbReference type="HAMAP" id="MF_00049_B">
    <property type="entry name" value="Leu_tRNA_synth_B"/>
    <property type="match status" value="1"/>
</dbReference>
<dbReference type="SUPFAM" id="SSF52374">
    <property type="entry name" value="Nucleotidylyl transferase"/>
    <property type="match status" value="1"/>
</dbReference>
<evidence type="ECO:0000256" key="6">
    <source>
        <dbReference type="ARBA" id="ARBA00022917"/>
    </source>
</evidence>
<dbReference type="InterPro" id="IPR009080">
    <property type="entry name" value="tRNAsynth_Ia_anticodon-bd"/>
</dbReference>
<dbReference type="InterPro" id="IPR025709">
    <property type="entry name" value="Leu_tRNA-synth_edit"/>
</dbReference>
<evidence type="ECO:0000256" key="9">
    <source>
        <dbReference type="HAMAP-Rule" id="MF_00049"/>
    </source>
</evidence>
<dbReference type="EC" id="6.1.1.4" evidence="9"/>
<feature type="binding site" evidence="9">
    <location>
        <position position="623"/>
    </location>
    <ligand>
        <name>ATP</name>
        <dbReference type="ChEBI" id="CHEBI:30616"/>
    </ligand>
</feature>
<comment type="subcellular location">
    <subcellularLocation>
        <location evidence="9">Cytoplasm</location>
    </subcellularLocation>
</comment>
<dbReference type="InterPro" id="IPR009008">
    <property type="entry name" value="Val/Leu/Ile-tRNA-synth_edit"/>
</dbReference>
<dbReference type="NCBIfam" id="TIGR00396">
    <property type="entry name" value="leuS_bact"/>
    <property type="match status" value="1"/>
</dbReference>
<keyword evidence="6 9" id="KW-0648">Protein biosynthesis</keyword>
<dbReference type="SUPFAM" id="SSF47323">
    <property type="entry name" value="Anticodon-binding domain of a subclass of class I aminoacyl-tRNA synthetases"/>
    <property type="match status" value="1"/>
</dbReference>
<evidence type="ECO:0000259" key="12">
    <source>
        <dbReference type="Pfam" id="PF08264"/>
    </source>
</evidence>
<dbReference type="PANTHER" id="PTHR43740">
    <property type="entry name" value="LEUCYL-TRNA SYNTHETASE"/>
    <property type="match status" value="1"/>
</dbReference>
<keyword evidence="15" id="KW-1185">Reference proteome</keyword>
<keyword evidence="5 9" id="KW-0067">ATP-binding</keyword>
<dbReference type="Proteomes" id="UP000188181">
    <property type="component" value="Chromosome"/>
</dbReference>
<evidence type="ECO:0000256" key="1">
    <source>
        <dbReference type="ARBA" id="ARBA00005594"/>
    </source>
</evidence>
<dbReference type="EMBL" id="CP019646">
    <property type="protein sequence ID" value="AQQ71527.1"/>
    <property type="molecule type" value="Genomic_DNA"/>
</dbReference>
<dbReference type="CDD" id="cd07958">
    <property type="entry name" value="Anticodon_Ia_Leu_BEm"/>
    <property type="match status" value="1"/>
</dbReference>
<dbReference type="InterPro" id="IPR014729">
    <property type="entry name" value="Rossmann-like_a/b/a_fold"/>
</dbReference>
<keyword evidence="7 9" id="KW-0030">Aminoacyl-tRNA synthetase</keyword>
<dbReference type="GO" id="GO:0002161">
    <property type="term" value="F:aminoacyl-tRNA deacylase activity"/>
    <property type="evidence" value="ECO:0007669"/>
    <property type="project" value="InterPro"/>
</dbReference>
<dbReference type="SUPFAM" id="SSF50677">
    <property type="entry name" value="ValRS/IleRS/LeuRS editing domain"/>
    <property type="match status" value="1"/>
</dbReference>
<organism evidence="14 15">
    <name type="scientific">Limihaloglobus sulfuriphilus</name>
    <dbReference type="NCBI Taxonomy" id="1851148"/>
    <lineage>
        <taxon>Bacteria</taxon>
        <taxon>Pseudomonadati</taxon>
        <taxon>Planctomycetota</taxon>
        <taxon>Phycisphaerae</taxon>
        <taxon>Sedimentisphaerales</taxon>
        <taxon>Sedimentisphaeraceae</taxon>
        <taxon>Limihaloglobus</taxon>
    </lineage>
</organism>
<evidence type="ECO:0000256" key="5">
    <source>
        <dbReference type="ARBA" id="ARBA00022840"/>
    </source>
</evidence>
<feature type="domain" description="Aminoacyl-tRNA synthetase class Ia" evidence="11">
    <location>
        <begin position="457"/>
        <end position="646"/>
    </location>
</feature>
<dbReference type="Pfam" id="PF08264">
    <property type="entry name" value="Anticodon_1"/>
    <property type="match status" value="1"/>
</dbReference>
<feature type="domain" description="Methionyl/Valyl/Leucyl/Isoleucyl-tRNA synthetase anticodon-binding" evidence="12">
    <location>
        <begin position="696"/>
        <end position="811"/>
    </location>
</feature>
<feature type="short sequence motif" description="'KMSKS' region" evidence="9">
    <location>
        <begin position="620"/>
        <end position="624"/>
    </location>
</feature>
<dbReference type="GO" id="GO:0006429">
    <property type="term" value="P:leucyl-tRNA aminoacylation"/>
    <property type="evidence" value="ECO:0007669"/>
    <property type="project" value="UniProtKB-UniRule"/>
</dbReference>
<dbReference type="InterPro" id="IPR002300">
    <property type="entry name" value="aa-tRNA-synth_Ia"/>
</dbReference>
<reference evidence="15" key="1">
    <citation type="submission" date="2017-02" db="EMBL/GenBank/DDBJ databases">
        <title>Comparative genomics and description of representatives of a novel lineage of planctomycetes thriving in anoxic sediments.</title>
        <authorList>
            <person name="Spring S."/>
            <person name="Bunk B."/>
            <person name="Sproer C."/>
        </authorList>
    </citation>
    <scope>NUCLEOTIDE SEQUENCE [LARGE SCALE GENOMIC DNA]</scope>
    <source>
        <strain evidence="15">SM-Chi-D1</strain>
    </source>
</reference>
<dbReference type="GO" id="GO:0005829">
    <property type="term" value="C:cytosol"/>
    <property type="evidence" value="ECO:0007669"/>
    <property type="project" value="TreeGrafter"/>
</dbReference>
<dbReference type="KEGG" id="pbas:SMSP2_01901"/>
<dbReference type="OrthoDB" id="9810365at2"/>
<evidence type="ECO:0000256" key="4">
    <source>
        <dbReference type="ARBA" id="ARBA00022741"/>
    </source>
</evidence>
<dbReference type="PANTHER" id="PTHR43740:SF2">
    <property type="entry name" value="LEUCINE--TRNA LIGASE, MITOCHONDRIAL"/>
    <property type="match status" value="1"/>
</dbReference>
<evidence type="ECO:0000256" key="2">
    <source>
        <dbReference type="ARBA" id="ARBA00022490"/>
    </source>
</evidence>
<dbReference type="AlphaFoldDB" id="A0A1Q2MGT9"/>
<sequence>MNKKGYYNHTKIETKWQKYWDENKTFKVSLDKDKPKYYVLDMFPYPSGQGLHVGHPEGYTASDIVSRYKRMRGFNVLHPMGWDAFGLPAEQYAIQTGTHPADTTGKNIDNMRRQIKSLGFSYDWDREVNTTDPNYYHWTQWIFLKFFNSFFDDKLQKARPIEELEIPEGLSKIEKREYIDNHRLAYESYAPVNWCPELGTVLANEEVVNGVSERGGHPVIRKPMRQWMLRITKFAQRLLDGLEGLDWSYSIKKLQTDWIGKSVGAEVEFKIDRFDRSVTVFTTRPDTLFGATYMVMAPEHELVDVITTDEFREPVAAYREAAAMKSDLDRTDLAKDKSGQFTGAYAVNPVNGEKIPIWISDYVLISYGTGAIMAVPAHDERDFEFATKFKLPIIQVVQPDNKEDAAKVAAGELCFSGEGRAINSGEFTGLSTADFKKKITAWLEKNKLGKEAINFKLRDWLFSRQRYWGEPFPILHAEDGEVIALDESELPLMLPEVSQYKPSGTGEPPLANAGDWLEVTLPDGRKAKRETNTMPQWAGSCWYYLRYMDPQNPDAPFDPEKQKYWLPIDLYIGGAEHAVLHLLYSRFWHKLLFDLGYVDTPEPYQKLINQGMILGEDGQKMSKSRGNVVNPDDVIHDYGADSMRLYEMFMGPLEASKPWNMNGVEGVHRFLTKAWKMIIDGNGELSADIRETAADKDTTRLLHQTIKKVTGDIEEFSFNTAISQMMIFINGVSKLEVKPKTAIEKFVLLLAPFAPHIAEELWNKLGNTQSLSHEPWPQYDEELTKESSIEIAVQVLGKIKDRINVPADLDEKGLEQAALASEKIQSVIAGKQVRKVIVVKGRLVNIIAN</sequence>
<gene>
    <name evidence="9 14" type="primary">leuS</name>
    <name evidence="14" type="ORF">SMSP2_01901</name>
</gene>
<feature type="domain" description="Aminoacyl-tRNA synthetase class Ia" evidence="11">
    <location>
        <begin position="15"/>
        <end position="148"/>
    </location>
</feature>
<dbReference type="GO" id="GO:0004823">
    <property type="term" value="F:leucine-tRNA ligase activity"/>
    <property type="evidence" value="ECO:0007669"/>
    <property type="project" value="UniProtKB-UniRule"/>
</dbReference>
<keyword evidence="4 9" id="KW-0547">Nucleotide-binding</keyword>
<accession>A0A1Q2MGT9</accession>
<comment type="caution">
    <text evidence="9">Lacks conserved residue(s) required for the propagation of feature annotation.</text>
</comment>
<evidence type="ECO:0000256" key="10">
    <source>
        <dbReference type="RuleBase" id="RU363035"/>
    </source>
</evidence>
<dbReference type="Gene3D" id="1.10.730.10">
    <property type="entry name" value="Isoleucyl-tRNA Synthetase, Domain 1"/>
    <property type="match status" value="1"/>
</dbReference>
<dbReference type="FunFam" id="1.10.730.10:FF:000011">
    <property type="entry name" value="Leucine--tRNA ligase chloroplastic/mitochondrial"/>
    <property type="match status" value="1"/>
</dbReference>
<dbReference type="Pfam" id="PF13603">
    <property type="entry name" value="tRNA-synt_1_2"/>
    <property type="match status" value="1"/>
</dbReference>
<dbReference type="CDD" id="cd00812">
    <property type="entry name" value="LeuRS_core"/>
    <property type="match status" value="1"/>
</dbReference>
<dbReference type="Gene3D" id="3.10.20.590">
    <property type="match status" value="1"/>
</dbReference>
<feature type="domain" description="Leucyl-tRNA synthetase editing" evidence="13">
    <location>
        <begin position="257"/>
        <end position="444"/>
    </location>
</feature>
<protein>
    <recommendedName>
        <fullName evidence="9">Leucine--tRNA ligase</fullName>
        <ecNumber evidence="9">6.1.1.4</ecNumber>
    </recommendedName>
    <alternativeName>
        <fullName evidence="9">Leucyl-tRNA synthetase</fullName>
        <shortName evidence="9">LeuRS</shortName>
    </alternativeName>
</protein>
<dbReference type="InterPro" id="IPR013155">
    <property type="entry name" value="M/V/L/I-tRNA-synth_anticd-bd"/>
</dbReference>
<keyword evidence="2 9" id="KW-0963">Cytoplasm</keyword>
<evidence type="ECO:0000256" key="3">
    <source>
        <dbReference type="ARBA" id="ARBA00022598"/>
    </source>
</evidence>
<evidence type="ECO:0000313" key="15">
    <source>
        <dbReference type="Proteomes" id="UP000188181"/>
    </source>
</evidence>
<dbReference type="STRING" id="1851148.SMSP2_01901"/>
<dbReference type="InterPro" id="IPR002302">
    <property type="entry name" value="Leu-tRNA-ligase"/>
</dbReference>
<evidence type="ECO:0000256" key="8">
    <source>
        <dbReference type="ARBA" id="ARBA00047469"/>
    </source>
</evidence>
<name>A0A1Q2MGT9_9BACT</name>
<dbReference type="FunFam" id="3.40.50.620:FF:000060">
    <property type="entry name" value="Leucine--tRNA ligase"/>
    <property type="match status" value="1"/>
</dbReference>